<evidence type="ECO:0000259" key="5">
    <source>
        <dbReference type="PROSITE" id="PS50048"/>
    </source>
</evidence>
<dbReference type="STRING" id="1126212.K2RCE4"/>
<dbReference type="SMART" id="SM00906">
    <property type="entry name" value="Fungal_trans"/>
    <property type="match status" value="1"/>
</dbReference>
<gene>
    <name evidence="6" type="ORF">MPH_02449</name>
</gene>
<dbReference type="PROSITE" id="PS00463">
    <property type="entry name" value="ZN2_CY6_FUNGAL_1"/>
    <property type="match status" value="1"/>
</dbReference>
<comment type="caution">
    <text evidence="6">The sequence shown here is derived from an EMBL/GenBank/DDBJ whole genome shotgun (WGS) entry which is preliminary data.</text>
</comment>
<dbReference type="SUPFAM" id="SSF57701">
    <property type="entry name" value="Zn2/Cys6 DNA-binding domain"/>
    <property type="match status" value="1"/>
</dbReference>
<dbReference type="AlphaFoldDB" id="K2RCE4"/>
<evidence type="ECO:0000256" key="4">
    <source>
        <dbReference type="SAM" id="Phobius"/>
    </source>
</evidence>
<feature type="compositionally biased region" description="Low complexity" evidence="3">
    <location>
        <begin position="127"/>
        <end position="137"/>
    </location>
</feature>
<dbReference type="InterPro" id="IPR036864">
    <property type="entry name" value="Zn2-C6_fun-type_DNA-bd_sf"/>
</dbReference>
<feature type="transmembrane region" description="Helical" evidence="4">
    <location>
        <begin position="578"/>
        <end position="600"/>
    </location>
</feature>
<organism evidence="6 7">
    <name type="scientific">Macrophomina phaseolina (strain MS6)</name>
    <name type="common">Charcoal rot fungus</name>
    <dbReference type="NCBI Taxonomy" id="1126212"/>
    <lineage>
        <taxon>Eukaryota</taxon>
        <taxon>Fungi</taxon>
        <taxon>Dikarya</taxon>
        <taxon>Ascomycota</taxon>
        <taxon>Pezizomycotina</taxon>
        <taxon>Dothideomycetes</taxon>
        <taxon>Dothideomycetes incertae sedis</taxon>
        <taxon>Botryosphaeriales</taxon>
        <taxon>Botryosphaeriaceae</taxon>
        <taxon>Macrophomina</taxon>
    </lineage>
</organism>
<dbReference type="GO" id="GO:0003677">
    <property type="term" value="F:DNA binding"/>
    <property type="evidence" value="ECO:0007669"/>
    <property type="project" value="InterPro"/>
</dbReference>
<feature type="compositionally biased region" description="Low complexity" evidence="3">
    <location>
        <begin position="69"/>
        <end position="79"/>
    </location>
</feature>
<feature type="compositionally biased region" description="Basic and acidic residues" evidence="3">
    <location>
        <begin position="138"/>
        <end position="155"/>
    </location>
</feature>
<keyword evidence="4" id="KW-0472">Membrane</keyword>
<dbReference type="Gene3D" id="4.10.240.10">
    <property type="entry name" value="Zn(2)-C6 fungal-type DNA-binding domain"/>
    <property type="match status" value="1"/>
</dbReference>
<keyword evidence="1" id="KW-0479">Metal-binding</keyword>
<dbReference type="GO" id="GO:0008270">
    <property type="term" value="F:zinc ion binding"/>
    <property type="evidence" value="ECO:0007669"/>
    <property type="project" value="InterPro"/>
</dbReference>
<dbReference type="SMART" id="SM00066">
    <property type="entry name" value="GAL4"/>
    <property type="match status" value="1"/>
</dbReference>
<feature type="region of interest" description="Disordered" evidence="3">
    <location>
        <begin position="1"/>
        <end position="29"/>
    </location>
</feature>
<proteinExistence type="predicted"/>
<dbReference type="InParanoid" id="K2RCE4"/>
<dbReference type="GO" id="GO:0001080">
    <property type="term" value="P:nitrogen catabolite activation of transcription from RNA polymerase II promoter"/>
    <property type="evidence" value="ECO:0007669"/>
    <property type="project" value="TreeGrafter"/>
</dbReference>
<dbReference type="PANTHER" id="PTHR31668:SF4">
    <property type="entry name" value="TRANSCRIPTIONAL ACTIVATOR PROTEIN DAL81"/>
    <property type="match status" value="1"/>
</dbReference>
<dbReference type="InterPro" id="IPR007219">
    <property type="entry name" value="XnlR_reg_dom"/>
</dbReference>
<dbReference type="VEuPathDB" id="FungiDB:MPH_02449"/>
<dbReference type="CDD" id="cd00067">
    <property type="entry name" value="GAL4"/>
    <property type="match status" value="1"/>
</dbReference>
<feature type="domain" description="Zn(2)-C6 fungal-type" evidence="5">
    <location>
        <begin position="24"/>
        <end position="57"/>
    </location>
</feature>
<dbReference type="InterPro" id="IPR001138">
    <property type="entry name" value="Zn2Cys6_DnaBD"/>
</dbReference>
<dbReference type="Pfam" id="PF04082">
    <property type="entry name" value="Fungal_trans"/>
    <property type="match status" value="1"/>
</dbReference>
<dbReference type="PANTHER" id="PTHR31668">
    <property type="entry name" value="GLUCOSE TRANSPORT TRANSCRIPTION REGULATOR RGT1-RELATED-RELATED"/>
    <property type="match status" value="1"/>
</dbReference>
<keyword evidence="2" id="KW-0539">Nucleus</keyword>
<keyword evidence="4" id="KW-0812">Transmembrane</keyword>
<dbReference type="eggNOG" id="ENOG502QQXX">
    <property type="taxonomic scope" value="Eukaryota"/>
</dbReference>
<dbReference type="GO" id="GO:0000981">
    <property type="term" value="F:DNA-binding transcription factor activity, RNA polymerase II-specific"/>
    <property type="evidence" value="ECO:0007669"/>
    <property type="project" value="InterPro"/>
</dbReference>
<sequence>MAEPADSSAAESRKRRRGQRSNRPCDPCRRRKTRCIVESGSAGECTVCLYRQTKCTYEESPPERPLPRRPSSTATSTSTVDAAQRHQPPGDLAHLSPGSGEIPRSAPALPPSTGVRTNEELPSDVLSSGEASAAALEAARERQRNGELVSEADRAKGEKSLGLDSARFAELYGLGSDMEPILMRHRPYDPVHHEFRLSTHAIRRVLERDQGVEYPLCFHIVSDEKAAGYQAGYQEVDSIEACVKPYGERLVRLFWRVVQPSYPILYKKGFMERYSKSYRLISGPLLGAVYLNAINWWHFDPLLSTHPPPELSTLRRLTLHAIQNSYHRPRLSSIESMLLLLQCKPEDPLNPDHTFGWGLTSQALAIGEACGLHLDASAWAIPEWERTLRKRLSWALYMQDKWTACAYGRPSHITDDEWGVKDLDRADFADCEPDSDDPAASAFQAGQEQFLQMVRLSKILDVILKKFYSVKGCVNQDTVDLYAKSQPIIESLATWYRSLPRSLYMDSLPPRQLCPNGYLHLAYFGVTTLLLRRLVRSTALAPLCLDISVLNEVRQYAYDTAMKATALVASLRPEHLDAFWYFVSPYLFSVIGSFTTLLLVTSITPSERDHWRETLNSYIWTLRTMSKSNEPIRYAVNRLEGAILRGLEHALVIAVDGPSTEMAETPQQTFEAGVNGFGFGFTEVNEWDYQGQMHLGAFDYLSNNAPAPPLQ</sequence>
<name>K2RCE4_MACPH</name>
<evidence type="ECO:0000313" key="7">
    <source>
        <dbReference type="Proteomes" id="UP000007129"/>
    </source>
</evidence>
<dbReference type="GO" id="GO:0006351">
    <property type="term" value="P:DNA-templated transcription"/>
    <property type="evidence" value="ECO:0007669"/>
    <property type="project" value="InterPro"/>
</dbReference>
<dbReference type="Pfam" id="PF00172">
    <property type="entry name" value="Zn_clus"/>
    <property type="match status" value="1"/>
</dbReference>
<accession>K2RCE4</accession>
<dbReference type="Proteomes" id="UP000007129">
    <property type="component" value="Unassembled WGS sequence"/>
</dbReference>
<dbReference type="PROSITE" id="PS50048">
    <property type="entry name" value="ZN2_CY6_FUNGAL_2"/>
    <property type="match status" value="1"/>
</dbReference>
<feature type="region of interest" description="Disordered" evidence="3">
    <location>
        <begin position="57"/>
        <end position="155"/>
    </location>
</feature>
<keyword evidence="4" id="KW-1133">Transmembrane helix</keyword>
<evidence type="ECO:0000256" key="2">
    <source>
        <dbReference type="ARBA" id="ARBA00023242"/>
    </source>
</evidence>
<dbReference type="EMBL" id="AHHD01000091">
    <property type="protein sequence ID" value="EKG20216.1"/>
    <property type="molecule type" value="Genomic_DNA"/>
</dbReference>
<dbReference type="HOGENOM" id="CLU_006632_1_1_1"/>
<reference evidence="6 7" key="1">
    <citation type="journal article" date="2012" name="BMC Genomics">
        <title>Tools to kill: Genome of one of the most destructive plant pathogenic fungi Macrophomina phaseolina.</title>
        <authorList>
            <person name="Islam M.S."/>
            <person name="Haque M.S."/>
            <person name="Islam M.M."/>
            <person name="Emdad E.M."/>
            <person name="Halim A."/>
            <person name="Hossen Q.M.M."/>
            <person name="Hossain M.Z."/>
            <person name="Ahmed B."/>
            <person name="Rahim S."/>
            <person name="Rahman M.S."/>
            <person name="Alam M.M."/>
            <person name="Hou S."/>
            <person name="Wan X."/>
            <person name="Saito J.A."/>
            <person name="Alam M."/>
        </authorList>
    </citation>
    <scope>NUCLEOTIDE SEQUENCE [LARGE SCALE GENOMIC DNA]</scope>
    <source>
        <strain evidence="6 7">MS6</strain>
    </source>
</reference>
<dbReference type="OrthoDB" id="2264294at2759"/>
<protein>
    <recommendedName>
        <fullName evidence="5">Zn(2)-C6 fungal-type domain-containing protein</fullName>
    </recommendedName>
</protein>
<dbReference type="CDD" id="cd12148">
    <property type="entry name" value="fungal_TF_MHR"/>
    <property type="match status" value="1"/>
</dbReference>
<evidence type="ECO:0000256" key="3">
    <source>
        <dbReference type="SAM" id="MobiDB-lite"/>
    </source>
</evidence>
<dbReference type="InterPro" id="IPR050797">
    <property type="entry name" value="Carb_Metab_Trans_Reg"/>
</dbReference>
<evidence type="ECO:0000256" key="1">
    <source>
        <dbReference type="ARBA" id="ARBA00022723"/>
    </source>
</evidence>
<dbReference type="GO" id="GO:0005634">
    <property type="term" value="C:nucleus"/>
    <property type="evidence" value="ECO:0007669"/>
    <property type="project" value="TreeGrafter"/>
</dbReference>
<evidence type="ECO:0000313" key="6">
    <source>
        <dbReference type="EMBL" id="EKG20216.1"/>
    </source>
</evidence>